<dbReference type="PROSITE" id="PS00798">
    <property type="entry name" value="ALDOKETO_REDUCTASE_1"/>
    <property type="match status" value="1"/>
</dbReference>
<keyword evidence="1" id="KW-0560">Oxidoreductase</keyword>
<dbReference type="PRINTS" id="PR00069">
    <property type="entry name" value="ALDKETRDTASE"/>
</dbReference>
<dbReference type="InterPro" id="IPR020471">
    <property type="entry name" value="AKR"/>
</dbReference>
<dbReference type="PANTHER" id="PTHR11732">
    <property type="entry name" value="ALDO/KETO REDUCTASE"/>
    <property type="match status" value="1"/>
</dbReference>
<feature type="binding site" evidence="3">
    <location>
        <position position="114"/>
    </location>
    <ligand>
        <name>substrate</name>
    </ligand>
</feature>
<organism evidence="6 7">
    <name type="scientific">Rhodotorula paludigena</name>
    <dbReference type="NCBI Taxonomy" id="86838"/>
    <lineage>
        <taxon>Eukaryota</taxon>
        <taxon>Fungi</taxon>
        <taxon>Dikarya</taxon>
        <taxon>Basidiomycota</taxon>
        <taxon>Pucciniomycotina</taxon>
        <taxon>Microbotryomycetes</taxon>
        <taxon>Sporidiobolales</taxon>
        <taxon>Sporidiobolaceae</taxon>
        <taxon>Rhodotorula</taxon>
    </lineage>
</organism>
<evidence type="ECO:0000256" key="2">
    <source>
        <dbReference type="PIRSR" id="PIRSR000097-1"/>
    </source>
</evidence>
<dbReference type="AlphaFoldDB" id="A0AAV5GW27"/>
<dbReference type="Gene3D" id="3.20.20.100">
    <property type="entry name" value="NADP-dependent oxidoreductase domain"/>
    <property type="match status" value="1"/>
</dbReference>
<dbReference type="InterPro" id="IPR023210">
    <property type="entry name" value="NADP_OxRdtase_dom"/>
</dbReference>
<evidence type="ECO:0000256" key="3">
    <source>
        <dbReference type="PIRSR" id="PIRSR000097-2"/>
    </source>
</evidence>
<feature type="site" description="Lowers pKa of active site Tyr" evidence="4">
    <location>
        <position position="80"/>
    </location>
</feature>
<comment type="caution">
    <text evidence="6">The sequence shown here is derived from an EMBL/GenBank/DDBJ whole genome shotgun (WGS) entry which is preliminary data.</text>
</comment>
<name>A0AAV5GW27_9BASI</name>
<feature type="active site" description="Proton donor" evidence="2">
    <location>
        <position position="55"/>
    </location>
</feature>
<dbReference type="Pfam" id="PF00248">
    <property type="entry name" value="Aldo_ket_red"/>
    <property type="match status" value="1"/>
</dbReference>
<dbReference type="SUPFAM" id="SSF51430">
    <property type="entry name" value="NAD(P)-linked oxidoreductase"/>
    <property type="match status" value="1"/>
</dbReference>
<sequence>MPHAIAPPASFTLNTGAAIPSVGLGTWQAPPGQVAAAVEHALKSGYRHIDGALIYQNEAEVGAGIKASGIPRSEIFLTSKLWNTYHESDAAVEACLDETLASLGVDYLDLYLIHWPVRLVSNESSKLLPVNPDGSRAVDRDWDMSKTWASMEKLLKTGKVKAIGVSNWSIPYLEKLKEKWTVVPAVNQVELHPFNPQHELKAWCDKHGILLEAYCPLGSTNSPLLSDPELGAIAAKHGVSPATILISYQPQRGIVVLPKSVSASRIESNLKLITLDDKDMDTLNSMAAKGKQQRVNTPLFGWDLGFDDWYPEQAKEKLARGGYNKKW</sequence>
<dbReference type="FunFam" id="3.20.20.100:FF:000002">
    <property type="entry name" value="2,5-diketo-D-gluconic acid reductase A"/>
    <property type="match status" value="1"/>
</dbReference>
<gene>
    <name evidence="6" type="ORF">Rhopal_006294-T1</name>
</gene>
<evidence type="ECO:0000313" key="7">
    <source>
        <dbReference type="Proteomes" id="UP001342314"/>
    </source>
</evidence>
<proteinExistence type="predicted"/>
<dbReference type="PIRSF" id="PIRSF000097">
    <property type="entry name" value="AKR"/>
    <property type="match status" value="1"/>
</dbReference>
<dbReference type="EMBL" id="BQKY01000013">
    <property type="protein sequence ID" value="GJN93247.1"/>
    <property type="molecule type" value="Genomic_DNA"/>
</dbReference>
<dbReference type="GO" id="GO:0016616">
    <property type="term" value="F:oxidoreductase activity, acting on the CH-OH group of donors, NAD or NADP as acceptor"/>
    <property type="evidence" value="ECO:0007669"/>
    <property type="project" value="UniProtKB-ARBA"/>
</dbReference>
<feature type="domain" description="NADP-dependent oxidoreductase" evidence="5">
    <location>
        <begin position="22"/>
        <end position="286"/>
    </location>
</feature>
<evidence type="ECO:0000256" key="4">
    <source>
        <dbReference type="PIRSR" id="PIRSR000097-3"/>
    </source>
</evidence>
<protein>
    <recommendedName>
        <fullName evidence="5">NADP-dependent oxidoreductase domain-containing protein</fullName>
    </recommendedName>
</protein>
<evidence type="ECO:0000256" key="1">
    <source>
        <dbReference type="ARBA" id="ARBA00023002"/>
    </source>
</evidence>
<dbReference type="PROSITE" id="PS00063">
    <property type="entry name" value="ALDOKETO_REDUCTASE_3"/>
    <property type="match status" value="1"/>
</dbReference>
<reference evidence="6 7" key="1">
    <citation type="submission" date="2021-12" db="EMBL/GenBank/DDBJ databases">
        <title>High titer production of polyol ester of fatty acids by Rhodotorula paludigena BS15 towards product separation-free biomass refinery.</title>
        <authorList>
            <person name="Mano J."/>
            <person name="Ono H."/>
            <person name="Tanaka T."/>
            <person name="Naito K."/>
            <person name="Sushida H."/>
            <person name="Ike M."/>
            <person name="Tokuyasu K."/>
            <person name="Kitaoka M."/>
        </authorList>
    </citation>
    <scope>NUCLEOTIDE SEQUENCE [LARGE SCALE GENOMIC DNA]</scope>
    <source>
        <strain evidence="6 7">BS15</strain>
    </source>
</reference>
<evidence type="ECO:0000259" key="5">
    <source>
        <dbReference type="Pfam" id="PF00248"/>
    </source>
</evidence>
<dbReference type="InterPro" id="IPR036812">
    <property type="entry name" value="NAD(P)_OxRdtase_dom_sf"/>
</dbReference>
<dbReference type="Proteomes" id="UP001342314">
    <property type="component" value="Unassembled WGS sequence"/>
</dbReference>
<keyword evidence="7" id="KW-1185">Reference proteome</keyword>
<dbReference type="InterPro" id="IPR018170">
    <property type="entry name" value="Aldo/ket_reductase_CS"/>
</dbReference>
<accession>A0AAV5GW27</accession>
<evidence type="ECO:0000313" key="6">
    <source>
        <dbReference type="EMBL" id="GJN93247.1"/>
    </source>
</evidence>